<dbReference type="Gene3D" id="2.60.40.4270">
    <property type="entry name" value="Listeria-Bacteroides repeat domain"/>
    <property type="match status" value="1"/>
</dbReference>
<evidence type="ECO:0000259" key="5">
    <source>
        <dbReference type="Pfam" id="PF00413"/>
    </source>
</evidence>
<feature type="non-terminal residue" evidence="6">
    <location>
        <position position="1"/>
    </location>
</feature>
<dbReference type="InterPro" id="IPR024079">
    <property type="entry name" value="MetalloPept_cat_dom_sf"/>
</dbReference>
<keyword evidence="3" id="KW-0378">Hydrolase</keyword>
<dbReference type="GO" id="GO:0031012">
    <property type="term" value="C:extracellular matrix"/>
    <property type="evidence" value="ECO:0007669"/>
    <property type="project" value="InterPro"/>
</dbReference>
<keyword evidence="7" id="KW-1185">Reference proteome</keyword>
<proteinExistence type="predicted"/>
<keyword evidence="4" id="KW-0862">Zinc</keyword>
<dbReference type="GO" id="GO:0008270">
    <property type="term" value="F:zinc ion binding"/>
    <property type="evidence" value="ECO:0007669"/>
    <property type="project" value="InterPro"/>
</dbReference>
<reference evidence="6 7" key="1">
    <citation type="submission" date="2016-10" db="EMBL/GenBank/DDBJ databases">
        <authorList>
            <person name="de Groot N.N."/>
        </authorList>
    </citation>
    <scope>NUCLEOTIDE SEQUENCE [LARGE SCALE GENOMIC DNA]</scope>
    <source>
        <strain evidence="6 7">DSM 18978</strain>
    </source>
</reference>
<evidence type="ECO:0000313" key="6">
    <source>
        <dbReference type="EMBL" id="SCZ03830.1"/>
    </source>
</evidence>
<gene>
    <name evidence="6" type="ORF">SAMN03080606_03754</name>
</gene>
<dbReference type="Pfam" id="PF00413">
    <property type="entry name" value="Peptidase_M10"/>
    <property type="match status" value="1"/>
</dbReference>
<sequence>TAVAGTLTLDAHWIPSVVTITYRGNGHTSGTVPANQTLTTPGSITLRPQGNLRRTGRVFIGWRDSAGNIFPPEASVSINVPVAGTLTLDAHWVDWIWHQDINATTGTNINRVGFWSGTGSINVHTHTLGTVSDGFVFHFRMLEAQQAWSNALDVPITGVTQAENAHIRSFGGQRADIDDLRGEGPSTWAGLAVYPTTALEQNIILDDTTRNVLRFSGQARIFVIERSTDTTWTQYDIDITRKVTVHELGHTLGWMGHTSRILADDTYVMWWQANTHFNLRPNEIRHLKQIYDHFR</sequence>
<dbReference type="RefSeq" id="WP_207647942.1">
    <property type="nucleotide sequence ID" value="NZ_FMUS01000031.1"/>
</dbReference>
<keyword evidence="2" id="KW-0479">Metal-binding</keyword>
<evidence type="ECO:0000313" key="7">
    <source>
        <dbReference type="Proteomes" id="UP000198636"/>
    </source>
</evidence>
<evidence type="ECO:0000256" key="3">
    <source>
        <dbReference type="ARBA" id="ARBA00022801"/>
    </source>
</evidence>
<evidence type="ECO:0000256" key="4">
    <source>
        <dbReference type="ARBA" id="ARBA00022833"/>
    </source>
</evidence>
<name>A0A1G5KUT1_9FIRM</name>
<dbReference type="SUPFAM" id="SSF55486">
    <property type="entry name" value="Metalloproteases ('zincins'), catalytic domain"/>
    <property type="match status" value="1"/>
</dbReference>
<dbReference type="AlphaFoldDB" id="A0A1G5KUT1"/>
<organism evidence="6 7">
    <name type="scientific">Alkaliphilus peptidifermentans DSM 18978</name>
    <dbReference type="NCBI Taxonomy" id="1120976"/>
    <lineage>
        <taxon>Bacteria</taxon>
        <taxon>Bacillati</taxon>
        <taxon>Bacillota</taxon>
        <taxon>Clostridia</taxon>
        <taxon>Peptostreptococcales</taxon>
        <taxon>Natronincolaceae</taxon>
        <taxon>Alkaliphilus</taxon>
    </lineage>
</organism>
<evidence type="ECO:0000256" key="1">
    <source>
        <dbReference type="ARBA" id="ARBA00022670"/>
    </source>
</evidence>
<dbReference type="InterPro" id="IPR042229">
    <property type="entry name" value="Listeria/Bacterioides_rpt_sf"/>
</dbReference>
<dbReference type="GO" id="GO:0006508">
    <property type="term" value="P:proteolysis"/>
    <property type="evidence" value="ECO:0007669"/>
    <property type="project" value="UniProtKB-KW"/>
</dbReference>
<keyword evidence="1" id="KW-0645">Protease</keyword>
<evidence type="ECO:0000256" key="2">
    <source>
        <dbReference type="ARBA" id="ARBA00022723"/>
    </source>
</evidence>
<dbReference type="GO" id="GO:0004222">
    <property type="term" value="F:metalloendopeptidase activity"/>
    <property type="evidence" value="ECO:0007669"/>
    <property type="project" value="InterPro"/>
</dbReference>
<dbReference type="Proteomes" id="UP000198636">
    <property type="component" value="Unassembled WGS sequence"/>
</dbReference>
<dbReference type="Gene3D" id="3.40.390.10">
    <property type="entry name" value="Collagenase (Catalytic Domain)"/>
    <property type="match status" value="1"/>
</dbReference>
<dbReference type="InterPro" id="IPR001818">
    <property type="entry name" value="Pept_M10_metallopeptidase"/>
</dbReference>
<dbReference type="EMBL" id="FMUS01000031">
    <property type="protein sequence ID" value="SCZ03830.1"/>
    <property type="molecule type" value="Genomic_DNA"/>
</dbReference>
<protein>
    <recommendedName>
        <fullName evidence="5">Peptidase M10 metallopeptidase domain-containing protein</fullName>
    </recommendedName>
</protein>
<accession>A0A1G5KUT1</accession>
<feature type="domain" description="Peptidase M10 metallopeptidase" evidence="5">
    <location>
        <begin position="143"/>
        <end position="291"/>
    </location>
</feature>